<evidence type="ECO:0000313" key="1">
    <source>
        <dbReference type="EMBL" id="CAI9717277.1"/>
    </source>
</evidence>
<dbReference type="Proteomes" id="UP001162480">
    <property type="component" value="Chromosome 2"/>
</dbReference>
<sequence>MHTTDVTVLNIKYEEFTRLRFERCCAINSIDIHAHNLMFHMTLAQYFNRNVNNVNTALLTKEKRPIER</sequence>
<accession>A0AA36EY15</accession>
<name>A0AA36EY15_OCTVU</name>
<reference evidence="1" key="1">
    <citation type="submission" date="2023-08" db="EMBL/GenBank/DDBJ databases">
        <authorList>
            <person name="Alioto T."/>
            <person name="Alioto T."/>
            <person name="Gomez Garrido J."/>
        </authorList>
    </citation>
    <scope>NUCLEOTIDE SEQUENCE</scope>
</reference>
<protein>
    <submittedName>
        <fullName evidence="1">Uncharacterized protein</fullName>
    </submittedName>
</protein>
<dbReference type="EMBL" id="OX597815">
    <property type="protein sequence ID" value="CAI9717277.1"/>
    <property type="molecule type" value="Genomic_DNA"/>
</dbReference>
<evidence type="ECO:0000313" key="2">
    <source>
        <dbReference type="Proteomes" id="UP001162480"/>
    </source>
</evidence>
<keyword evidence="2" id="KW-1185">Reference proteome</keyword>
<organism evidence="1 2">
    <name type="scientific">Octopus vulgaris</name>
    <name type="common">Common octopus</name>
    <dbReference type="NCBI Taxonomy" id="6645"/>
    <lineage>
        <taxon>Eukaryota</taxon>
        <taxon>Metazoa</taxon>
        <taxon>Spiralia</taxon>
        <taxon>Lophotrochozoa</taxon>
        <taxon>Mollusca</taxon>
        <taxon>Cephalopoda</taxon>
        <taxon>Coleoidea</taxon>
        <taxon>Octopodiformes</taxon>
        <taxon>Octopoda</taxon>
        <taxon>Incirrata</taxon>
        <taxon>Octopodidae</taxon>
        <taxon>Octopus</taxon>
    </lineage>
</organism>
<dbReference type="AlphaFoldDB" id="A0AA36EY15"/>
<proteinExistence type="predicted"/>
<gene>
    <name evidence="1" type="ORF">OCTVUL_1B013229</name>
</gene>